<dbReference type="OrthoDB" id="165650at2"/>
<dbReference type="RefSeq" id="WP_061947284.1">
    <property type="nucleotide sequence ID" value="NZ_LTAO01000001.1"/>
</dbReference>
<sequence length="125" mass="14013">MDKVTIASLQTVQPHSIASPKVKSTTQSFQQLLRDELEHNSLKVSKHAEQRLKQREIEILPQTWQQISSKVQEAKEMGITDSLVLTKDAALIVSAKNKTVITALAREEAHQQIFSNINGTILIQD</sequence>
<comment type="caution">
    <text evidence="1">The sequence shown here is derived from an EMBL/GenBank/DDBJ whole genome shotgun (WGS) entry which is preliminary data.</text>
</comment>
<name>A0A162F8Q2_9BACI</name>
<keyword evidence="1" id="KW-0282">Flagellum</keyword>
<dbReference type="Proteomes" id="UP000075806">
    <property type="component" value="Unassembled WGS sequence"/>
</dbReference>
<dbReference type="InterPro" id="IPR013367">
    <property type="entry name" value="Flagellar_put"/>
</dbReference>
<protein>
    <submittedName>
        <fullName evidence="1">Flagellar protein</fullName>
    </submittedName>
</protein>
<dbReference type="EMBL" id="LTAO01000001">
    <property type="protein sequence ID" value="KYG35052.1"/>
    <property type="molecule type" value="Genomic_DNA"/>
</dbReference>
<keyword evidence="1" id="KW-0969">Cilium</keyword>
<proteinExistence type="predicted"/>
<gene>
    <name evidence="1" type="ORF">AZF04_01580</name>
</gene>
<evidence type="ECO:0000313" key="1">
    <source>
        <dbReference type="EMBL" id="KYG35052.1"/>
    </source>
</evidence>
<keyword evidence="2" id="KW-1185">Reference proteome</keyword>
<reference evidence="1" key="1">
    <citation type="submission" date="2016-02" db="EMBL/GenBank/DDBJ databases">
        <title>Genome sequence of Bacillus trypoxylicola KCTC 13244(T).</title>
        <authorList>
            <person name="Jeong H."/>
            <person name="Park S.-H."/>
            <person name="Choi S.-K."/>
        </authorList>
    </citation>
    <scope>NUCLEOTIDE SEQUENCE [LARGE SCALE GENOMIC DNA]</scope>
    <source>
        <strain evidence="1">KCTC 13244</strain>
    </source>
</reference>
<dbReference type="NCBIfam" id="TIGR02530">
    <property type="entry name" value="flg_new"/>
    <property type="match status" value="1"/>
</dbReference>
<dbReference type="AlphaFoldDB" id="A0A162F8Q2"/>
<keyword evidence="1" id="KW-0966">Cell projection</keyword>
<accession>A0A162F8Q2</accession>
<organism evidence="1 2">
    <name type="scientific">Alkalihalobacillus trypoxylicola</name>
    <dbReference type="NCBI Taxonomy" id="519424"/>
    <lineage>
        <taxon>Bacteria</taxon>
        <taxon>Bacillati</taxon>
        <taxon>Bacillota</taxon>
        <taxon>Bacilli</taxon>
        <taxon>Bacillales</taxon>
        <taxon>Bacillaceae</taxon>
        <taxon>Alkalihalobacillus</taxon>
    </lineage>
</organism>
<dbReference type="STRING" id="519424.AZF04_01580"/>
<dbReference type="Pfam" id="PF12611">
    <property type="entry name" value="Flagellar_put"/>
    <property type="match status" value="1"/>
</dbReference>
<evidence type="ECO:0000313" key="2">
    <source>
        <dbReference type="Proteomes" id="UP000075806"/>
    </source>
</evidence>